<evidence type="ECO:0000256" key="6">
    <source>
        <dbReference type="ARBA" id="ARBA00022908"/>
    </source>
</evidence>
<dbReference type="GO" id="GO:0009037">
    <property type="term" value="F:tyrosine-based site-specific recombinase activity"/>
    <property type="evidence" value="ECO:0007669"/>
    <property type="project" value="UniProtKB-UniRule"/>
</dbReference>
<evidence type="ECO:0000313" key="15">
    <source>
        <dbReference type="Proteomes" id="UP000199053"/>
    </source>
</evidence>
<organism evidence="14 15">
    <name type="scientific">Maridesulfovibrio ferrireducens</name>
    <dbReference type="NCBI Taxonomy" id="246191"/>
    <lineage>
        <taxon>Bacteria</taxon>
        <taxon>Pseudomonadati</taxon>
        <taxon>Thermodesulfobacteriota</taxon>
        <taxon>Desulfovibrionia</taxon>
        <taxon>Desulfovibrionales</taxon>
        <taxon>Desulfovibrionaceae</taxon>
        <taxon>Maridesulfovibrio</taxon>
    </lineage>
</organism>
<dbReference type="PROSITE" id="PS51898">
    <property type="entry name" value="TYR_RECOMBINASE"/>
    <property type="match status" value="1"/>
</dbReference>
<keyword evidence="15" id="KW-1185">Reference proteome</keyword>
<proteinExistence type="inferred from homology"/>
<dbReference type="InterPro" id="IPR023009">
    <property type="entry name" value="Tyrosine_recombinase_XerC/XerD"/>
</dbReference>
<dbReference type="GO" id="GO:0007059">
    <property type="term" value="P:chromosome segregation"/>
    <property type="evidence" value="ECO:0007669"/>
    <property type="project" value="UniProtKB-UniRule"/>
</dbReference>
<dbReference type="InterPro" id="IPR013762">
    <property type="entry name" value="Integrase-like_cat_sf"/>
</dbReference>
<dbReference type="InterPro" id="IPR050090">
    <property type="entry name" value="Tyrosine_recombinase_XerCD"/>
</dbReference>
<evidence type="ECO:0000259" key="12">
    <source>
        <dbReference type="PROSITE" id="PS51898"/>
    </source>
</evidence>
<dbReference type="SUPFAM" id="SSF56349">
    <property type="entry name" value="DNA breaking-rejoining enzymes"/>
    <property type="match status" value="1"/>
</dbReference>
<comment type="similarity">
    <text evidence="2 10">Belongs to the 'phage' integrase family. XerC subfamily.</text>
</comment>
<dbReference type="GO" id="GO:0003677">
    <property type="term" value="F:DNA binding"/>
    <property type="evidence" value="ECO:0007669"/>
    <property type="project" value="UniProtKB-UniRule"/>
</dbReference>
<dbReference type="NCBIfam" id="TIGR02224">
    <property type="entry name" value="recomb_XerC"/>
    <property type="match status" value="1"/>
</dbReference>
<dbReference type="RefSeq" id="WP_092162422.1">
    <property type="nucleotide sequence ID" value="NZ_FNGA01000004.1"/>
</dbReference>
<evidence type="ECO:0000313" key="14">
    <source>
        <dbReference type="EMBL" id="SDL41033.1"/>
    </source>
</evidence>
<feature type="active site" evidence="10">
    <location>
        <position position="182"/>
    </location>
</feature>
<feature type="active site" evidence="10">
    <location>
        <position position="278"/>
    </location>
</feature>
<sequence>MSSTAGPRNVMPEPVQIFLTHMDIEKGCSKATLCSYEKDLIQFEEFLSTRSHSLSNLVEISVDHVRGFLAKLHGRKLAKSTLSRKLSTLRSFFKYMTRHRFITNDPMAGIRNPKQEVRQPRSLNVDQAINLLDSKCGVEPEDKRDHAIAELLYGSGLRVSEAISLGIYDVDTSSGLVRVTGKGNKERLSPLSDTAREAIDSYLTVREELGPALEETALFVGNRGGRINRRQVNRILARMAEEAGLQGGVHPHMLRHSFASHMLQSGADMRSVQELLGHENLTTTQRYTHLNLQHIMNVYDKAHPLSESGSVSRKSDGSDE</sequence>
<accession>A0A1G9JW02</accession>
<dbReference type="Pfam" id="PF00589">
    <property type="entry name" value="Phage_integrase"/>
    <property type="match status" value="1"/>
</dbReference>
<evidence type="ECO:0000256" key="5">
    <source>
        <dbReference type="ARBA" id="ARBA00022829"/>
    </source>
</evidence>
<feature type="active site" evidence="10">
    <location>
        <position position="255"/>
    </location>
</feature>
<feature type="domain" description="Core-binding (CB)" evidence="13">
    <location>
        <begin position="9"/>
        <end position="97"/>
    </location>
</feature>
<evidence type="ECO:0000256" key="10">
    <source>
        <dbReference type="HAMAP-Rule" id="MF_01808"/>
    </source>
</evidence>
<dbReference type="PANTHER" id="PTHR30349:SF41">
    <property type="entry name" value="INTEGRASE_RECOMBINASE PROTEIN MJ0367-RELATED"/>
    <property type="match status" value="1"/>
</dbReference>
<comment type="subunit">
    <text evidence="10">Forms a cyclic heterotetrameric complex composed of two molecules of XerC and two molecules of XerD.</text>
</comment>
<gene>
    <name evidence="10" type="primary">xerC</name>
    <name evidence="14" type="ORF">SAMN05660337_2953</name>
</gene>
<keyword evidence="3 10" id="KW-0963">Cytoplasm</keyword>
<dbReference type="GO" id="GO:0006313">
    <property type="term" value="P:DNA transposition"/>
    <property type="evidence" value="ECO:0007669"/>
    <property type="project" value="UniProtKB-UniRule"/>
</dbReference>
<evidence type="ECO:0000259" key="13">
    <source>
        <dbReference type="PROSITE" id="PS51900"/>
    </source>
</evidence>
<evidence type="ECO:0000256" key="1">
    <source>
        <dbReference type="ARBA" id="ARBA00004496"/>
    </source>
</evidence>
<dbReference type="InterPro" id="IPR002104">
    <property type="entry name" value="Integrase_catalytic"/>
</dbReference>
<dbReference type="Gene3D" id="1.10.150.130">
    <property type="match status" value="1"/>
</dbReference>
<keyword evidence="4 10" id="KW-0132">Cell division</keyword>
<evidence type="ECO:0000256" key="9">
    <source>
        <dbReference type="ARBA" id="ARBA00023306"/>
    </source>
</evidence>
<reference evidence="15" key="1">
    <citation type="submission" date="2016-10" db="EMBL/GenBank/DDBJ databases">
        <authorList>
            <person name="Varghese N."/>
            <person name="Submissions S."/>
        </authorList>
    </citation>
    <scope>NUCLEOTIDE SEQUENCE [LARGE SCALE GENOMIC DNA]</scope>
    <source>
        <strain evidence="15">DSM 16995</strain>
    </source>
</reference>
<dbReference type="PROSITE" id="PS51900">
    <property type="entry name" value="CB"/>
    <property type="match status" value="1"/>
</dbReference>
<dbReference type="PANTHER" id="PTHR30349">
    <property type="entry name" value="PHAGE INTEGRASE-RELATED"/>
    <property type="match status" value="1"/>
</dbReference>
<feature type="domain" description="Tyr recombinase" evidence="12">
    <location>
        <begin position="118"/>
        <end position="300"/>
    </location>
</feature>
<dbReference type="EMBL" id="FNGA01000004">
    <property type="protein sequence ID" value="SDL41033.1"/>
    <property type="molecule type" value="Genomic_DNA"/>
</dbReference>
<evidence type="ECO:0000256" key="3">
    <source>
        <dbReference type="ARBA" id="ARBA00022490"/>
    </source>
</evidence>
<dbReference type="HAMAP" id="MF_01808">
    <property type="entry name" value="Recomb_XerC_XerD"/>
    <property type="match status" value="1"/>
</dbReference>
<keyword evidence="7 10" id="KW-0238">DNA-binding</keyword>
<evidence type="ECO:0000256" key="8">
    <source>
        <dbReference type="ARBA" id="ARBA00023172"/>
    </source>
</evidence>
<evidence type="ECO:0000256" key="4">
    <source>
        <dbReference type="ARBA" id="ARBA00022618"/>
    </source>
</evidence>
<dbReference type="Gene3D" id="1.10.443.10">
    <property type="entry name" value="Intergrase catalytic core"/>
    <property type="match status" value="1"/>
</dbReference>
<dbReference type="Proteomes" id="UP000199053">
    <property type="component" value="Unassembled WGS sequence"/>
</dbReference>
<dbReference type="AlphaFoldDB" id="A0A1G9JW02"/>
<dbReference type="NCBIfam" id="NF001399">
    <property type="entry name" value="PRK00283.1"/>
    <property type="match status" value="1"/>
</dbReference>
<name>A0A1G9JW02_9BACT</name>
<keyword evidence="6 10" id="KW-0229">DNA integration</keyword>
<evidence type="ECO:0000256" key="11">
    <source>
        <dbReference type="NCBIfam" id="TIGR02224"/>
    </source>
</evidence>
<dbReference type="InterPro" id="IPR011931">
    <property type="entry name" value="Recomb_XerC"/>
</dbReference>
<keyword evidence="8 10" id="KW-0233">DNA recombination</keyword>
<dbReference type="InterPro" id="IPR044068">
    <property type="entry name" value="CB"/>
</dbReference>
<evidence type="ECO:0000256" key="2">
    <source>
        <dbReference type="ARBA" id="ARBA00006657"/>
    </source>
</evidence>
<keyword evidence="5 10" id="KW-0159">Chromosome partition</keyword>
<dbReference type="InterPro" id="IPR010998">
    <property type="entry name" value="Integrase_recombinase_N"/>
</dbReference>
<dbReference type="Pfam" id="PF02899">
    <property type="entry name" value="Phage_int_SAM_1"/>
    <property type="match status" value="1"/>
</dbReference>
<dbReference type="OrthoDB" id="9801717at2"/>
<dbReference type="CDD" id="cd00798">
    <property type="entry name" value="INT_XerDC_C"/>
    <property type="match status" value="1"/>
</dbReference>
<evidence type="ECO:0000256" key="7">
    <source>
        <dbReference type="ARBA" id="ARBA00023125"/>
    </source>
</evidence>
<dbReference type="GO" id="GO:0005737">
    <property type="term" value="C:cytoplasm"/>
    <property type="evidence" value="ECO:0007669"/>
    <property type="project" value="UniProtKB-SubCell"/>
</dbReference>
<keyword evidence="9 10" id="KW-0131">Cell cycle</keyword>
<feature type="active site" evidence="10">
    <location>
        <position position="252"/>
    </location>
</feature>
<dbReference type="STRING" id="246191.SAMN05660337_2953"/>
<protein>
    <recommendedName>
        <fullName evidence="10 11">Tyrosine recombinase XerC</fullName>
    </recommendedName>
</protein>
<dbReference type="InterPro" id="IPR004107">
    <property type="entry name" value="Integrase_SAM-like_N"/>
</dbReference>
<comment type="subcellular location">
    <subcellularLocation>
        <location evidence="1 10">Cytoplasm</location>
    </subcellularLocation>
</comment>
<comment type="function">
    <text evidence="10">Site-specific tyrosine recombinase, which acts by catalyzing the cutting and rejoining of the recombining DNA molecules. The XerC-XerD complex is essential to convert dimers of the bacterial chromosome into monomers to permit their segregation at cell division. It also contributes to the segregational stability of plasmids.</text>
</comment>
<feature type="active site" description="O-(3'-phospho-DNA)-tyrosine intermediate" evidence="10">
    <location>
        <position position="287"/>
    </location>
</feature>
<feature type="active site" evidence="10">
    <location>
        <position position="158"/>
    </location>
</feature>
<dbReference type="GO" id="GO:0051301">
    <property type="term" value="P:cell division"/>
    <property type="evidence" value="ECO:0007669"/>
    <property type="project" value="UniProtKB-UniRule"/>
</dbReference>
<dbReference type="InterPro" id="IPR011010">
    <property type="entry name" value="DNA_brk_join_enz"/>
</dbReference>